<proteinExistence type="predicted"/>
<feature type="region of interest" description="Disordered" evidence="1">
    <location>
        <begin position="126"/>
        <end position="175"/>
    </location>
</feature>
<dbReference type="Gene3D" id="3.30.1310.10">
    <property type="entry name" value="Nucleoid-associated protein YbaB-like domain"/>
    <property type="match status" value="1"/>
</dbReference>
<sequence length="175" mass="19332">MFEEFDEILAVEDPVDMARRLDEQDVKLERMARSYAELDRATESLRVTETDPSGAIAVTVDAQGRLLEVRTGPVVARLAPEQVGPRVLACVRRAQAGIAARVEEVARQTVGEDEMAVHVVSTLRERFPAPEPASPPRTTADPAVLSFGWDDSDDDPPRRSHRRYGSRAAEVGRRA</sequence>
<dbReference type="InterPro" id="IPR036894">
    <property type="entry name" value="YbaB-like_sf"/>
</dbReference>
<evidence type="ECO:0008006" key="4">
    <source>
        <dbReference type="Google" id="ProtNLM"/>
    </source>
</evidence>
<reference evidence="3" key="1">
    <citation type="journal article" date="2019" name="Int. J. Syst. Evol. Microbiol.">
        <title>The Global Catalogue of Microorganisms (GCM) 10K type strain sequencing project: providing services to taxonomists for standard genome sequencing and annotation.</title>
        <authorList>
            <consortium name="The Broad Institute Genomics Platform"/>
            <consortium name="The Broad Institute Genome Sequencing Center for Infectious Disease"/>
            <person name="Wu L."/>
            <person name="Ma J."/>
        </authorList>
    </citation>
    <scope>NUCLEOTIDE SEQUENCE [LARGE SCALE GENOMIC DNA]</scope>
    <source>
        <strain evidence="3">CGMCC 4.7680</strain>
    </source>
</reference>
<gene>
    <name evidence="2" type="ORF">GCM10017567_57320</name>
</gene>
<dbReference type="RefSeq" id="WP_191314415.1">
    <property type="nucleotide sequence ID" value="NZ_BNAW01000030.1"/>
</dbReference>
<accession>A0ABQ3KIV6</accession>
<organism evidence="2 3">
    <name type="scientific">Amycolatopsis bullii</name>
    <dbReference type="NCBI Taxonomy" id="941987"/>
    <lineage>
        <taxon>Bacteria</taxon>
        <taxon>Bacillati</taxon>
        <taxon>Actinomycetota</taxon>
        <taxon>Actinomycetes</taxon>
        <taxon>Pseudonocardiales</taxon>
        <taxon>Pseudonocardiaceae</taxon>
        <taxon>Amycolatopsis</taxon>
    </lineage>
</organism>
<evidence type="ECO:0000313" key="3">
    <source>
        <dbReference type="Proteomes" id="UP000649955"/>
    </source>
</evidence>
<evidence type="ECO:0000256" key="1">
    <source>
        <dbReference type="SAM" id="MobiDB-lite"/>
    </source>
</evidence>
<protein>
    <recommendedName>
        <fullName evidence="4">YbaB/EbfC DNA-binding family protein</fullName>
    </recommendedName>
</protein>
<evidence type="ECO:0000313" key="2">
    <source>
        <dbReference type="EMBL" id="GHG30017.1"/>
    </source>
</evidence>
<name>A0ABQ3KIV6_9PSEU</name>
<dbReference type="Proteomes" id="UP000649955">
    <property type="component" value="Unassembled WGS sequence"/>
</dbReference>
<comment type="caution">
    <text evidence="2">The sequence shown here is derived from an EMBL/GenBank/DDBJ whole genome shotgun (WGS) entry which is preliminary data.</text>
</comment>
<dbReference type="InterPro" id="IPR004401">
    <property type="entry name" value="YbaB/EbfC"/>
</dbReference>
<dbReference type="EMBL" id="BNAW01000030">
    <property type="protein sequence ID" value="GHG30017.1"/>
    <property type="molecule type" value="Genomic_DNA"/>
</dbReference>
<keyword evidence="3" id="KW-1185">Reference proteome</keyword>
<dbReference type="Pfam" id="PF02575">
    <property type="entry name" value="YbaB_DNA_bd"/>
    <property type="match status" value="1"/>
</dbReference>